<feature type="transmembrane region" description="Helical" evidence="2">
    <location>
        <begin position="43"/>
        <end position="63"/>
    </location>
</feature>
<gene>
    <name evidence="3" type="ORF">G3T36_02215</name>
</gene>
<evidence type="ECO:0000313" key="3">
    <source>
        <dbReference type="EMBL" id="NEN04675.1"/>
    </source>
</evidence>
<dbReference type="Proteomes" id="UP000474967">
    <property type="component" value="Unassembled WGS sequence"/>
</dbReference>
<feature type="region of interest" description="Disordered" evidence="1">
    <location>
        <begin position="1"/>
        <end position="34"/>
    </location>
</feature>
<feature type="transmembrane region" description="Helical" evidence="2">
    <location>
        <begin position="69"/>
        <end position="95"/>
    </location>
</feature>
<dbReference type="EMBL" id="JAAGWY010000001">
    <property type="protein sequence ID" value="NEN04675.1"/>
    <property type="molecule type" value="Genomic_DNA"/>
</dbReference>
<organism evidence="3 4">
    <name type="scientific">Leifsonia tongyongensis</name>
    <dbReference type="NCBI Taxonomy" id="1268043"/>
    <lineage>
        <taxon>Bacteria</taxon>
        <taxon>Bacillati</taxon>
        <taxon>Actinomycetota</taxon>
        <taxon>Actinomycetes</taxon>
        <taxon>Micrococcales</taxon>
        <taxon>Microbacteriaceae</taxon>
        <taxon>Leifsonia</taxon>
    </lineage>
</organism>
<sequence>MTTRPEPTQPPNSRSSARREQPTPRTGTPEQAADFGVVGNERLTALAGAVVLVLSVIELITIAALTNLIAMHIIVGALLAGPVAVKMASTGWRFVRYYTRSPAYRRKGPPRLILRVLAPLLVVSTVGVIVSGIALAITGPAPQILIVTHVISFLVWTVTLVIHVTVYLPKVPRLITDDWGRRRAAAPEVKGRNWRLSGNLLGLAIGALAGVLLLPTIPAWRGAENGTKFLIVAVITALIGAAVTRLNIRTGS</sequence>
<dbReference type="AlphaFoldDB" id="A0A6L9XTR8"/>
<feature type="transmembrane region" description="Helical" evidence="2">
    <location>
        <begin position="200"/>
        <end position="217"/>
    </location>
</feature>
<comment type="caution">
    <text evidence="3">The sequence shown here is derived from an EMBL/GenBank/DDBJ whole genome shotgun (WGS) entry which is preliminary data.</text>
</comment>
<keyword evidence="2" id="KW-0472">Membrane</keyword>
<accession>A0A6L9XTR8</accession>
<feature type="compositionally biased region" description="Polar residues" evidence="1">
    <location>
        <begin position="1"/>
        <end position="15"/>
    </location>
</feature>
<protein>
    <recommendedName>
        <fullName evidence="5">DUF4405 domain-containing protein</fullName>
    </recommendedName>
</protein>
<proteinExistence type="predicted"/>
<keyword evidence="4" id="KW-1185">Reference proteome</keyword>
<keyword evidence="2" id="KW-0812">Transmembrane</keyword>
<feature type="transmembrane region" description="Helical" evidence="2">
    <location>
        <begin position="144"/>
        <end position="168"/>
    </location>
</feature>
<evidence type="ECO:0000256" key="2">
    <source>
        <dbReference type="SAM" id="Phobius"/>
    </source>
</evidence>
<evidence type="ECO:0000256" key="1">
    <source>
        <dbReference type="SAM" id="MobiDB-lite"/>
    </source>
</evidence>
<dbReference type="RefSeq" id="WP_163287779.1">
    <property type="nucleotide sequence ID" value="NZ_JAAGWY010000001.1"/>
</dbReference>
<keyword evidence="2" id="KW-1133">Transmembrane helix</keyword>
<feature type="transmembrane region" description="Helical" evidence="2">
    <location>
        <begin position="229"/>
        <end position="248"/>
    </location>
</feature>
<evidence type="ECO:0000313" key="4">
    <source>
        <dbReference type="Proteomes" id="UP000474967"/>
    </source>
</evidence>
<reference evidence="3 4" key="1">
    <citation type="journal article" date="2014" name="J. Microbiol.">
        <title>Diaminobutyricibacter tongyongensis gen. nov., sp. nov. and Homoserinibacter gongjuensis gen. nov., sp. nov. belong to the family Microbacteriaceae.</title>
        <authorList>
            <person name="Kim S.J."/>
            <person name="Ahn J.H."/>
            <person name="Weon H.Y."/>
            <person name="Hamada M."/>
            <person name="Suzuki K."/>
            <person name="Kwon S.W."/>
        </authorList>
    </citation>
    <scope>NUCLEOTIDE SEQUENCE [LARGE SCALE GENOMIC DNA]</scope>
    <source>
        <strain evidence="3 4">NBRC 108724</strain>
    </source>
</reference>
<evidence type="ECO:0008006" key="5">
    <source>
        <dbReference type="Google" id="ProtNLM"/>
    </source>
</evidence>
<name>A0A6L9XTR8_9MICO</name>
<feature type="transmembrane region" description="Helical" evidence="2">
    <location>
        <begin position="116"/>
        <end position="138"/>
    </location>
</feature>